<evidence type="ECO:0000313" key="3">
    <source>
        <dbReference type="Proteomes" id="UP001320972"/>
    </source>
</evidence>
<proteinExistence type="predicted"/>
<keyword evidence="1" id="KW-0472">Membrane</keyword>
<evidence type="ECO:0000256" key="1">
    <source>
        <dbReference type="SAM" id="Phobius"/>
    </source>
</evidence>
<feature type="transmembrane region" description="Helical" evidence="1">
    <location>
        <begin position="83"/>
        <end position="107"/>
    </location>
</feature>
<keyword evidence="1" id="KW-1133">Transmembrane helix</keyword>
<evidence type="ECO:0000313" key="2">
    <source>
        <dbReference type="EMBL" id="MCU4973738.1"/>
    </source>
</evidence>
<protein>
    <submittedName>
        <fullName evidence="2">Uncharacterized protein</fullName>
    </submittedName>
</protein>
<dbReference type="EMBL" id="JAOPKB010000007">
    <property type="protein sequence ID" value="MCU4973738.1"/>
    <property type="molecule type" value="Genomic_DNA"/>
</dbReference>
<dbReference type="Proteomes" id="UP001320972">
    <property type="component" value="Unassembled WGS sequence"/>
</dbReference>
<feature type="transmembrane region" description="Helical" evidence="1">
    <location>
        <begin position="57"/>
        <end position="77"/>
    </location>
</feature>
<accession>A0ABT2QFM5</accession>
<comment type="caution">
    <text evidence="2">The sequence shown here is derived from an EMBL/GenBank/DDBJ whole genome shotgun (WGS) entry which is preliminary data.</text>
</comment>
<sequence length="112" mass="11819">MTGAGEESVSGSPSGLLSLPIPTSFRRLLWGLPTLTAYALLVVPFVAGVLETSWMTPLALPGYLVYVVGTAIGNTISPGLSLWVYWGPFFVGCYGLAVGIGYGYAVFRPSTR</sequence>
<feature type="transmembrane region" description="Helical" evidence="1">
    <location>
        <begin position="28"/>
        <end position="50"/>
    </location>
</feature>
<name>A0ABT2QFM5_9EURY</name>
<keyword evidence="1" id="KW-0812">Transmembrane</keyword>
<dbReference type="RefSeq" id="WP_338008105.1">
    <property type="nucleotide sequence ID" value="NZ_JAOPKB010000007.1"/>
</dbReference>
<organism evidence="2 3">
    <name type="scientific">Natronoglomus mannanivorans</name>
    <dbReference type="NCBI Taxonomy" id="2979990"/>
    <lineage>
        <taxon>Archaea</taxon>
        <taxon>Methanobacteriati</taxon>
        <taxon>Methanobacteriota</taxon>
        <taxon>Stenosarchaea group</taxon>
        <taxon>Halobacteria</taxon>
        <taxon>Halobacteriales</taxon>
        <taxon>Natrialbaceae</taxon>
        <taxon>Natronoglomus</taxon>
    </lineage>
</organism>
<keyword evidence="3" id="KW-1185">Reference proteome</keyword>
<gene>
    <name evidence="2" type="ORF">OB955_13435</name>
</gene>
<reference evidence="2 3" key="1">
    <citation type="submission" date="2022-09" db="EMBL/GenBank/DDBJ databases">
        <title>Enrichment on poylsaccharides allowed isolation of novel metabolic and taxonomic groups of Haloarchaea.</title>
        <authorList>
            <person name="Sorokin D.Y."/>
            <person name="Elcheninov A.G."/>
            <person name="Khizhniak T.V."/>
            <person name="Kolganova T.V."/>
            <person name="Kublanov I.V."/>
        </authorList>
    </citation>
    <scope>NUCLEOTIDE SEQUENCE [LARGE SCALE GENOMIC DNA]</scope>
    <source>
        <strain evidence="2 3">AArc-m2/3/4</strain>
    </source>
</reference>